<evidence type="ECO:0000313" key="7">
    <source>
        <dbReference type="Proteomes" id="UP000324748"/>
    </source>
</evidence>
<feature type="compositionally biased region" description="Polar residues" evidence="3">
    <location>
        <begin position="356"/>
        <end position="365"/>
    </location>
</feature>
<dbReference type="EMBL" id="VDEP01000374">
    <property type="protein sequence ID" value="KAA1093448.1"/>
    <property type="molecule type" value="Genomic_DNA"/>
</dbReference>
<accession>A0A5B0LW34</accession>
<organism evidence="5 7">
    <name type="scientific">Puccinia graminis f. sp. tritici</name>
    <dbReference type="NCBI Taxonomy" id="56615"/>
    <lineage>
        <taxon>Eukaryota</taxon>
        <taxon>Fungi</taxon>
        <taxon>Dikarya</taxon>
        <taxon>Basidiomycota</taxon>
        <taxon>Pucciniomycotina</taxon>
        <taxon>Pucciniomycetes</taxon>
        <taxon>Pucciniales</taxon>
        <taxon>Pucciniaceae</taxon>
        <taxon>Puccinia</taxon>
    </lineage>
</organism>
<dbReference type="GO" id="GO:0006506">
    <property type="term" value="P:GPI anchor biosynthetic process"/>
    <property type="evidence" value="ECO:0007669"/>
    <property type="project" value="UniProtKB-UniPathway"/>
</dbReference>
<evidence type="ECO:0000313" key="5">
    <source>
        <dbReference type="EMBL" id="KAA1067804.1"/>
    </source>
</evidence>
<dbReference type="EC" id="3.5.1.89" evidence="2"/>
<feature type="compositionally biased region" description="Basic and acidic residues" evidence="3">
    <location>
        <begin position="55"/>
        <end position="74"/>
    </location>
</feature>
<dbReference type="GO" id="GO:0000225">
    <property type="term" value="F:N-acetylglucosaminylphosphatidylinositol deacetylase activity"/>
    <property type="evidence" value="ECO:0007669"/>
    <property type="project" value="UniProtKB-EC"/>
</dbReference>
<feature type="region of interest" description="Disordered" evidence="3">
    <location>
        <begin position="456"/>
        <end position="507"/>
    </location>
</feature>
<reference evidence="7 8" key="1">
    <citation type="submission" date="2019-05" db="EMBL/GenBank/DDBJ databases">
        <title>Emergence of the Ug99 lineage of the wheat stem rust pathogen through somatic hybridization.</title>
        <authorList>
            <person name="Li F."/>
            <person name="Upadhyaya N.M."/>
            <person name="Sperschneider J."/>
            <person name="Matny O."/>
            <person name="Nguyen-Phuc H."/>
            <person name="Mago R."/>
            <person name="Raley C."/>
            <person name="Miller M.E."/>
            <person name="Silverstein K.A.T."/>
            <person name="Henningsen E."/>
            <person name="Hirsch C.D."/>
            <person name="Visser B."/>
            <person name="Pretorius Z.A."/>
            <person name="Steffenson B.J."/>
            <person name="Schwessinger B."/>
            <person name="Dodds P.N."/>
            <person name="Figueroa M."/>
        </authorList>
    </citation>
    <scope>NUCLEOTIDE SEQUENCE [LARGE SCALE GENOMIC DNA]</scope>
    <source>
        <strain evidence="5">21-0</strain>
        <strain evidence="6 8">Ug99</strain>
    </source>
</reference>
<dbReference type="GO" id="GO:0005783">
    <property type="term" value="C:endoplasmic reticulum"/>
    <property type="evidence" value="ECO:0007669"/>
    <property type="project" value="TreeGrafter"/>
</dbReference>
<sequence length="507" mass="57291">MARPLWSPRGTVSDGRKSASSKQKKRKMHQQHLYHRTTNKPGQHQEQEGPSLTRAKGEKAEASYDEKKTDDRRNVSSRTYPKTSASWTVKSTLQCLIGSYIIFSLSVYVVVVLVWKQESSGPLDDPSIGTESAAFDPEWWASPNVTRAERILLVIAHPDDESLFFSPTLLNLLSPRHLNRTTPTTATLNASSSTHPHHSQSPKNTTSENVPLTLDSPRAHILSLSSGNAEGLGIKRTREMRASCWAFGIPSTSCIVLDHPSLPDSMSVWWPEDTINEFVKLYVDLWNIDLIITFDHHGVSGHTNHRAIASALSRLVHTDPKFPTTMMLRSPGLIEKYSSLFWMPYTLYRHHRTLSQDTQKTSSTDPIRKRRPSDSRLSSHNTLLISTPGQYWEARRAFNQHVSQLAWFRRLWLLSSRLMWINELARVVPIDHRFVDHPAFRSPSQAEQILFPVKSKLNPTPASSGEEVGEENQKVEARLVLRTDDDRHPSSPLGSNKPHGDSPSDPH</sequence>
<evidence type="ECO:0000256" key="4">
    <source>
        <dbReference type="SAM" id="Phobius"/>
    </source>
</evidence>
<feature type="region of interest" description="Disordered" evidence="3">
    <location>
        <begin position="1"/>
        <end position="81"/>
    </location>
</feature>
<proteinExistence type="inferred from homology"/>
<dbReference type="GO" id="GO:0016020">
    <property type="term" value="C:membrane"/>
    <property type="evidence" value="ECO:0007669"/>
    <property type="project" value="GOC"/>
</dbReference>
<feature type="compositionally biased region" description="Basic residues" evidence="3">
    <location>
        <begin position="22"/>
        <end position="38"/>
    </location>
</feature>
<dbReference type="AlphaFoldDB" id="A0A5B0LW34"/>
<evidence type="ECO:0000256" key="2">
    <source>
        <dbReference type="ARBA" id="ARBA00012176"/>
    </source>
</evidence>
<dbReference type="OrthoDB" id="440160at2759"/>
<feature type="compositionally biased region" description="Basic and acidic residues" evidence="3">
    <location>
        <begin position="471"/>
        <end position="489"/>
    </location>
</feature>
<evidence type="ECO:0000256" key="3">
    <source>
        <dbReference type="SAM" id="MobiDB-lite"/>
    </source>
</evidence>
<dbReference type="PANTHER" id="PTHR12993:SF11">
    <property type="entry name" value="N-ACETYLGLUCOSAMINYL-PHOSPHATIDYLINOSITOL DE-N-ACETYLASE"/>
    <property type="match status" value="1"/>
</dbReference>
<dbReference type="InterPro" id="IPR024078">
    <property type="entry name" value="LmbE-like_dom_sf"/>
</dbReference>
<evidence type="ECO:0000256" key="1">
    <source>
        <dbReference type="ARBA" id="ARBA00006066"/>
    </source>
</evidence>
<keyword evidence="4" id="KW-1133">Transmembrane helix</keyword>
<keyword evidence="4" id="KW-0472">Membrane</keyword>
<feature type="region of interest" description="Disordered" evidence="3">
    <location>
        <begin position="356"/>
        <end position="380"/>
    </location>
</feature>
<evidence type="ECO:0000313" key="8">
    <source>
        <dbReference type="Proteomes" id="UP000325313"/>
    </source>
</evidence>
<gene>
    <name evidence="5" type="primary">GPI12_2</name>
    <name evidence="5" type="ORF">PGT21_017521</name>
    <name evidence="6" type="ORF">PGTUg99_016892</name>
</gene>
<dbReference type="Gene3D" id="3.40.50.10320">
    <property type="entry name" value="LmbE-like"/>
    <property type="match status" value="1"/>
</dbReference>
<dbReference type="UniPathway" id="UPA00196"/>
<feature type="compositionally biased region" description="Polar residues" evidence="3">
    <location>
        <begin position="39"/>
        <end position="50"/>
    </location>
</feature>
<dbReference type="SUPFAM" id="SSF102588">
    <property type="entry name" value="LmbE-like"/>
    <property type="match status" value="2"/>
</dbReference>
<dbReference type="Proteomes" id="UP000324748">
    <property type="component" value="Unassembled WGS sequence"/>
</dbReference>
<comment type="similarity">
    <text evidence="1">Belongs to the PIGL family.</text>
</comment>
<dbReference type="Proteomes" id="UP000325313">
    <property type="component" value="Unassembled WGS sequence"/>
</dbReference>
<keyword evidence="7" id="KW-1185">Reference proteome</keyword>
<evidence type="ECO:0000313" key="6">
    <source>
        <dbReference type="EMBL" id="KAA1093448.1"/>
    </source>
</evidence>
<dbReference type="Pfam" id="PF02585">
    <property type="entry name" value="PIG-L"/>
    <property type="match status" value="1"/>
</dbReference>
<dbReference type="PANTHER" id="PTHR12993">
    <property type="entry name" value="N-ACETYLGLUCOSAMINYL-PHOSPHATIDYLINOSITOL DE-N-ACETYLASE-RELATED"/>
    <property type="match status" value="1"/>
</dbReference>
<keyword evidence="4" id="KW-0812">Transmembrane</keyword>
<name>A0A5B0LW34_PUCGR</name>
<feature type="compositionally biased region" description="Basic and acidic residues" evidence="3">
    <location>
        <begin position="498"/>
        <end position="507"/>
    </location>
</feature>
<protein>
    <recommendedName>
        <fullName evidence="2">N-acetylglucosaminylphosphatidylinositol deacetylase</fullName>
        <ecNumber evidence="2">3.5.1.89</ecNumber>
    </recommendedName>
</protein>
<comment type="caution">
    <text evidence="5">The sequence shown here is derived from an EMBL/GenBank/DDBJ whole genome shotgun (WGS) entry which is preliminary data.</text>
</comment>
<feature type="region of interest" description="Disordered" evidence="3">
    <location>
        <begin position="183"/>
        <end position="212"/>
    </location>
</feature>
<dbReference type="InterPro" id="IPR003737">
    <property type="entry name" value="GlcNAc_PI_deacetylase-related"/>
</dbReference>
<feature type="transmembrane region" description="Helical" evidence="4">
    <location>
        <begin position="95"/>
        <end position="115"/>
    </location>
</feature>
<dbReference type="EMBL" id="VSWC01000184">
    <property type="protein sequence ID" value="KAA1067804.1"/>
    <property type="molecule type" value="Genomic_DNA"/>
</dbReference>